<gene>
    <name evidence="2" type="ORF">OESDEN_06138</name>
</gene>
<name>A0A0B1TDM5_OESDE</name>
<dbReference type="EMBL" id="KN550539">
    <property type="protein sequence ID" value="KHJ93942.1"/>
    <property type="molecule type" value="Genomic_DNA"/>
</dbReference>
<feature type="domain" description="Nucleotide-diphospho-sugar transferase" evidence="1">
    <location>
        <begin position="5"/>
        <end position="205"/>
    </location>
</feature>
<dbReference type="AlphaFoldDB" id="A0A0B1TDM5"/>
<dbReference type="Pfam" id="PF03407">
    <property type="entry name" value="Nucleotid_trans"/>
    <property type="match status" value="1"/>
</dbReference>
<keyword evidence="3" id="KW-1185">Reference proteome</keyword>
<evidence type="ECO:0000259" key="1">
    <source>
        <dbReference type="Pfam" id="PF03407"/>
    </source>
</evidence>
<dbReference type="PANTHER" id="PTHR31967:SF24">
    <property type="entry name" value="NUCLEOTIDE-DIPHOSPHO-SUGAR TRANSFERASE DOMAIN-CONTAINING PROTEIN"/>
    <property type="match status" value="1"/>
</dbReference>
<accession>A0A0B1TDM5</accession>
<reference evidence="2 3" key="1">
    <citation type="submission" date="2014-03" db="EMBL/GenBank/DDBJ databases">
        <title>Draft genome of the hookworm Oesophagostomum dentatum.</title>
        <authorList>
            <person name="Mitreva M."/>
        </authorList>
    </citation>
    <scope>NUCLEOTIDE SEQUENCE [LARGE SCALE GENOMIC DNA]</scope>
    <source>
        <strain evidence="2 3">OD-Hann</strain>
    </source>
</reference>
<evidence type="ECO:0000313" key="2">
    <source>
        <dbReference type="EMBL" id="KHJ93942.1"/>
    </source>
</evidence>
<organism evidence="2 3">
    <name type="scientific">Oesophagostomum dentatum</name>
    <name type="common">Nodular worm</name>
    <dbReference type="NCBI Taxonomy" id="61180"/>
    <lineage>
        <taxon>Eukaryota</taxon>
        <taxon>Metazoa</taxon>
        <taxon>Ecdysozoa</taxon>
        <taxon>Nematoda</taxon>
        <taxon>Chromadorea</taxon>
        <taxon>Rhabditida</taxon>
        <taxon>Rhabditina</taxon>
        <taxon>Rhabditomorpha</taxon>
        <taxon>Strongyloidea</taxon>
        <taxon>Strongylidae</taxon>
        <taxon>Oesophagostomum</taxon>
    </lineage>
</organism>
<dbReference type="OrthoDB" id="5838555at2759"/>
<sequence>MPNSIKRLAVVSFDPETEKELNRLHPEIPTVSLDFSAVRSAVPEDLENHRYVVYQLILMLRSHIAAVLSSRGISFWSMQQDSIWTENFVSMNVEQHYPDSLLIFDTVGNDQVSIFQKKMPGWICGSTFFVRASPVTVDFFKKVALIMTRRQSPDSSIMTYLCGAPCYKCAKLPRWVISSSNFFMGNRNVTPVIIQVDHESKLPKMELFKRENFLFVNDDGTCNASATKI</sequence>
<dbReference type="InterPro" id="IPR005069">
    <property type="entry name" value="Nucl-diP-sugar_transferase"/>
</dbReference>
<dbReference type="Proteomes" id="UP000053660">
    <property type="component" value="Unassembled WGS sequence"/>
</dbReference>
<protein>
    <recommendedName>
        <fullName evidence="1">Nucleotide-diphospho-sugar transferase domain-containing protein</fullName>
    </recommendedName>
</protein>
<evidence type="ECO:0000313" key="3">
    <source>
        <dbReference type="Proteomes" id="UP000053660"/>
    </source>
</evidence>
<proteinExistence type="predicted"/>
<dbReference type="PANTHER" id="PTHR31967">
    <property type="entry name" value="GROUNDHOG (HEDGEHOG-LIKE FAMILY)-RELATED"/>
    <property type="match status" value="1"/>
</dbReference>